<dbReference type="InterPro" id="IPR053134">
    <property type="entry name" value="RNA-dir_DNA_polymerase"/>
</dbReference>
<reference evidence="2" key="1">
    <citation type="journal article" date="2022" name="Int. J. Mol. Sci.">
        <title>Draft Genome of Tanacetum Coccineum: Genomic Comparison of Closely Related Tanacetum-Family Plants.</title>
        <authorList>
            <person name="Yamashiro T."/>
            <person name="Shiraishi A."/>
            <person name="Nakayama K."/>
            <person name="Satake H."/>
        </authorList>
    </citation>
    <scope>NUCLEOTIDE SEQUENCE</scope>
</reference>
<dbReference type="PANTHER" id="PTHR24559:SF444">
    <property type="entry name" value="REVERSE TRANSCRIPTASE DOMAIN-CONTAINING PROTEIN"/>
    <property type="match status" value="1"/>
</dbReference>
<proteinExistence type="predicted"/>
<evidence type="ECO:0000259" key="1">
    <source>
        <dbReference type="Pfam" id="PF24626"/>
    </source>
</evidence>
<dbReference type="PANTHER" id="PTHR24559">
    <property type="entry name" value="TRANSPOSON TY3-I GAG-POL POLYPROTEIN"/>
    <property type="match status" value="1"/>
</dbReference>
<feature type="domain" description="Tf2-1-like SH3-like" evidence="1">
    <location>
        <begin position="425"/>
        <end position="464"/>
    </location>
</feature>
<dbReference type="EMBL" id="BQNB010012178">
    <property type="protein sequence ID" value="GJT00216.1"/>
    <property type="molecule type" value="Genomic_DNA"/>
</dbReference>
<comment type="caution">
    <text evidence="2">The sequence shown here is derived from an EMBL/GenBank/DDBJ whole genome shotgun (WGS) entry which is preliminary data.</text>
</comment>
<sequence length="495" mass="57112">MLASYPTAESVDDTTDACLLLVTAVERQDIRPKTTALHLVSQTKRDQEAKEEREVMLLVSDVAKKTSVQTMGIKAVEIKFEATRKTLRTIKDRIKGTLREVTKHQPVLKEDAGHLAEYTAYVPKLRFDVIVGMDWIAEHRAKVVCYEKYIRVPYRNDMLIIQEEKSEISEGEIIEEGSVLLLETFGSISEDFQDYPDTPKLEFPLTELIPGAAPVARVPYRLAPAEMKELAEQLKELSDKGFIRPSSSPWGAPILFVKKKDGYFQMCIDYRVHDLMKPCGKPYLDKFMIVFINDILIYSRKEKEHEEHLKTILELLKKAKNLEAVKNWVSPTIPSEIRQFLGLAGEEHEEAFQLLKQKLCDVPILHTEGLDDFMAEVREAQLTGPEIIHETTEKIFKIRDRMQAARDRQKSYADKRRGPLEFEVGDKVMLEVAPWKGVMRFRKCGKLNPRYIRPFRIIERIGPVVAYPFGHYLKKLGRVQTLFTFATIKKKLFIR</sequence>
<reference evidence="2" key="2">
    <citation type="submission" date="2022-01" db="EMBL/GenBank/DDBJ databases">
        <authorList>
            <person name="Yamashiro T."/>
            <person name="Shiraishi A."/>
            <person name="Satake H."/>
            <person name="Nakayama K."/>
        </authorList>
    </citation>
    <scope>NUCLEOTIDE SEQUENCE</scope>
</reference>
<keyword evidence="3" id="KW-1185">Reference proteome</keyword>
<dbReference type="Pfam" id="PF08284">
    <property type="entry name" value="RVP_2"/>
    <property type="match status" value="1"/>
</dbReference>
<dbReference type="InterPro" id="IPR056924">
    <property type="entry name" value="SH3_Tf2-1"/>
</dbReference>
<evidence type="ECO:0000313" key="3">
    <source>
        <dbReference type="Proteomes" id="UP001151760"/>
    </source>
</evidence>
<dbReference type="Pfam" id="PF24626">
    <property type="entry name" value="SH3_Tf2-1"/>
    <property type="match status" value="1"/>
</dbReference>
<gene>
    <name evidence="2" type="ORF">Tco_0821385</name>
</gene>
<dbReference type="InterPro" id="IPR043502">
    <property type="entry name" value="DNA/RNA_pol_sf"/>
</dbReference>
<accession>A0ABQ5AC29</accession>
<dbReference type="SUPFAM" id="SSF56672">
    <property type="entry name" value="DNA/RNA polymerases"/>
    <property type="match status" value="1"/>
</dbReference>
<dbReference type="InterPro" id="IPR043128">
    <property type="entry name" value="Rev_trsase/Diguanyl_cyclase"/>
</dbReference>
<dbReference type="Gene3D" id="3.10.10.10">
    <property type="entry name" value="HIV Type 1 Reverse Transcriptase, subunit A, domain 1"/>
    <property type="match status" value="1"/>
</dbReference>
<protein>
    <recommendedName>
        <fullName evidence="1">Tf2-1-like SH3-like domain-containing protein</fullName>
    </recommendedName>
</protein>
<dbReference type="Proteomes" id="UP001151760">
    <property type="component" value="Unassembled WGS sequence"/>
</dbReference>
<organism evidence="2 3">
    <name type="scientific">Tanacetum coccineum</name>
    <dbReference type="NCBI Taxonomy" id="301880"/>
    <lineage>
        <taxon>Eukaryota</taxon>
        <taxon>Viridiplantae</taxon>
        <taxon>Streptophyta</taxon>
        <taxon>Embryophyta</taxon>
        <taxon>Tracheophyta</taxon>
        <taxon>Spermatophyta</taxon>
        <taxon>Magnoliopsida</taxon>
        <taxon>eudicotyledons</taxon>
        <taxon>Gunneridae</taxon>
        <taxon>Pentapetalae</taxon>
        <taxon>asterids</taxon>
        <taxon>campanulids</taxon>
        <taxon>Asterales</taxon>
        <taxon>Asteraceae</taxon>
        <taxon>Asteroideae</taxon>
        <taxon>Anthemideae</taxon>
        <taxon>Anthemidinae</taxon>
        <taxon>Tanacetum</taxon>
    </lineage>
</organism>
<name>A0ABQ5AC29_9ASTR</name>
<evidence type="ECO:0000313" key="2">
    <source>
        <dbReference type="EMBL" id="GJT00216.1"/>
    </source>
</evidence>
<dbReference type="Gene3D" id="3.30.70.270">
    <property type="match status" value="1"/>
</dbReference>